<reference evidence="1 2" key="1">
    <citation type="journal article" date="2018" name="Science">
        <title>The opium poppy genome and morphinan production.</title>
        <authorList>
            <person name="Guo L."/>
            <person name="Winzer T."/>
            <person name="Yang X."/>
            <person name="Li Y."/>
            <person name="Ning Z."/>
            <person name="He Z."/>
            <person name="Teodor R."/>
            <person name="Lu Y."/>
            <person name="Bowser T.A."/>
            <person name="Graham I.A."/>
            <person name="Ye K."/>
        </authorList>
    </citation>
    <scope>NUCLEOTIDE SEQUENCE [LARGE SCALE GENOMIC DNA]</scope>
    <source>
        <strain evidence="2">cv. HN1</strain>
        <tissue evidence="1">Leaves</tissue>
    </source>
</reference>
<proteinExistence type="predicted"/>
<dbReference type="Proteomes" id="UP000316621">
    <property type="component" value="Chromosome 1"/>
</dbReference>
<dbReference type="EMBL" id="CM010715">
    <property type="protein sequence ID" value="RZC46685.1"/>
    <property type="molecule type" value="Genomic_DNA"/>
</dbReference>
<gene>
    <name evidence="1" type="ORF">C5167_039632</name>
</gene>
<evidence type="ECO:0000313" key="1">
    <source>
        <dbReference type="EMBL" id="RZC46685.1"/>
    </source>
</evidence>
<organism evidence="1 2">
    <name type="scientific">Papaver somniferum</name>
    <name type="common">Opium poppy</name>
    <dbReference type="NCBI Taxonomy" id="3469"/>
    <lineage>
        <taxon>Eukaryota</taxon>
        <taxon>Viridiplantae</taxon>
        <taxon>Streptophyta</taxon>
        <taxon>Embryophyta</taxon>
        <taxon>Tracheophyta</taxon>
        <taxon>Spermatophyta</taxon>
        <taxon>Magnoliopsida</taxon>
        <taxon>Ranunculales</taxon>
        <taxon>Papaveraceae</taxon>
        <taxon>Papaveroideae</taxon>
        <taxon>Papaver</taxon>
    </lineage>
</organism>
<dbReference type="AlphaFoldDB" id="A0A4Y7IGW9"/>
<dbReference type="Gramene" id="RZC46685">
    <property type="protein sequence ID" value="RZC46685"/>
    <property type="gene ID" value="C5167_039632"/>
</dbReference>
<keyword evidence="2" id="KW-1185">Reference proteome</keyword>
<evidence type="ECO:0000313" key="2">
    <source>
        <dbReference type="Proteomes" id="UP000316621"/>
    </source>
</evidence>
<protein>
    <submittedName>
        <fullName evidence="1">Uncharacterized protein</fullName>
    </submittedName>
</protein>
<accession>A0A4Y7IGW9</accession>
<sequence>MKLPDSGNPRIGGDRQPLNLFDIIGLEDASGDMERSVLLRLLEMRRILQHLGSVVVVASYILDLQYKRMTIQFSFLFLWMNPPSTTNLSSHCISHPLCKSDPHFLKLYLGY</sequence>
<name>A0A4Y7IGW9_PAPSO</name>